<feature type="domain" description="Zinc finger CGNR" evidence="1">
    <location>
        <begin position="163"/>
        <end position="201"/>
    </location>
</feature>
<dbReference type="Pfam" id="PF11706">
    <property type="entry name" value="zf-CGNR"/>
    <property type="match status" value="1"/>
</dbReference>
<evidence type="ECO:0000259" key="1">
    <source>
        <dbReference type="Pfam" id="PF11706"/>
    </source>
</evidence>
<dbReference type="Proteomes" id="UP000475214">
    <property type="component" value="Unassembled WGS sequence"/>
</dbReference>
<keyword evidence="3" id="KW-1185">Reference proteome</keyword>
<comment type="caution">
    <text evidence="2">The sequence shown here is derived from an EMBL/GenBank/DDBJ whole genome shotgun (WGS) entry which is preliminary data.</text>
</comment>
<proteinExistence type="predicted"/>
<gene>
    <name evidence="2" type="ORF">G1H10_10915</name>
</gene>
<dbReference type="SUPFAM" id="SSF160904">
    <property type="entry name" value="Jann2411-like"/>
    <property type="match status" value="1"/>
</dbReference>
<protein>
    <recommendedName>
        <fullName evidence="1">Zinc finger CGNR domain-containing protein</fullName>
    </recommendedName>
</protein>
<dbReference type="EMBL" id="JAAGOA010000006">
    <property type="protein sequence ID" value="NEE00679.1"/>
    <property type="molecule type" value="Genomic_DNA"/>
</dbReference>
<reference evidence="2 3" key="1">
    <citation type="submission" date="2020-02" db="EMBL/GenBank/DDBJ databases">
        <authorList>
            <person name="Li X.-J."/>
            <person name="Han X.-M."/>
        </authorList>
    </citation>
    <scope>NUCLEOTIDE SEQUENCE [LARGE SCALE GENOMIC DNA]</scope>
    <source>
        <strain evidence="2 3">CCTCC AB 2017055</strain>
    </source>
</reference>
<dbReference type="PANTHER" id="PTHR35525:SF3">
    <property type="entry name" value="BLL6575 PROTEIN"/>
    <property type="match status" value="1"/>
</dbReference>
<dbReference type="InterPro" id="IPR023286">
    <property type="entry name" value="ABATE_dom_sf"/>
</dbReference>
<evidence type="ECO:0000313" key="3">
    <source>
        <dbReference type="Proteomes" id="UP000475214"/>
    </source>
</evidence>
<dbReference type="RefSeq" id="WP_163736790.1">
    <property type="nucleotide sequence ID" value="NZ_JAAGOA010000006.1"/>
</dbReference>
<evidence type="ECO:0000313" key="2">
    <source>
        <dbReference type="EMBL" id="NEE00679.1"/>
    </source>
</evidence>
<name>A0A6L9S6H5_9ACTN</name>
<dbReference type="Gene3D" id="1.10.3300.10">
    <property type="entry name" value="Jann2411-like domain"/>
    <property type="match status" value="1"/>
</dbReference>
<dbReference type="PANTHER" id="PTHR35525">
    <property type="entry name" value="BLL6575 PROTEIN"/>
    <property type="match status" value="1"/>
</dbReference>
<sequence>MSTPTAWSEDHFIAGEVALDFANTVYRRTPEIGAELLDSADALTGWLRRAELLPAHDDAEHGFDDAGHGFDDAGHGFDDAAAALREARGIRERFWAIFEAQHDGRELPTNALAGLLDTARRGIDGNVAVGPDGSTTPRTAHGALTVLALRGIRLALSPLPQPVRACDRCGWFFIDTSRGRRRRWCSMKTCGNQAKAARYRSAHPGSATR</sequence>
<accession>A0A6L9S6H5</accession>
<dbReference type="AlphaFoldDB" id="A0A6L9S6H5"/>
<organism evidence="2 3">
    <name type="scientific">Phytoactinopolyspora halotolerans</name>
    <dbReference type="NCBI Taxonomy" id="1981512"/>
    <lineage>
        <taxon>Bacteria</taxon>
        <taxon>Bacillati</taxon>
        <taxon>Actinomycetota</taxon>
        <taxon>Actinomycetes</taxon>
        <taxon>Jiangellales</taxon>
        <taxon>Jiangellaceae</taxon>
        <taxon>Phytoactinopolyspora</taxon>
    </lineage>
</organism>
<dbReference type="Pfam" id="PF07336">
    <property type="entry name" value="ABATE"/>
    <property type="match status" value="1"/>
</dbReference>
<dbReference type="InterPro" id="IPR010852">
    <property type="entry name" value="ABATE"/>
</dbReference>
<dbReference type="InterPro" id="IPR021005">
    <property type="entry name" value="Znf_CGNR"/>
</dbReference>